<dbReference type="RefSeq" id="XP_024719356.1">
    <property type="nucleotide sequence ID" value="XM_024864210.1"/>
</dbReference>
<feature type="region of interest" description="Disordered" evidence="1">
    <location>
        <begin position="1"/>
        <end position="64"/>
    </location>
</feature>
<dbReference type="InParanoid" id="A0A2T3AXF7"/>
<dbReference type="AlphaFoldDB" id="A0A2T3AXF7"/>
<keyword evidence="3" id="KW-1185">Reference proteome</keyword>
<proteinExistence type="predicted"/>
<accession>A0A2T3AXF7</accession>
<evidence type="ECO:0000313" key="3">
    <source>
        <dbReference type="Proteomes" id="UP000241818"/>
    </source>
</evidence>
<reference evidence="2 3" key="1">
    <citation type="journal article" date="2018" name="New Phytol.">
        <title>Comparative genomics and transcriptomics depict ericoid mycorrhizal fungi as versatile saprotrophs and plant mutualists.</title>
        <authorList>
            <person name="Martino E."/>
            <person name="Morin E."/>
            <person name="Grelet G.A."/>
            <person name="Kuo A."/>
            <person name="Kohler A."/>
            <person name="Daghino S."/>
            <person name="Barry K.W."/>
            <person name="Cichocki N."/>
            <person name="Clum A."/>
            <person name="Dockter R.B."/>
            <person name="Hainaut M."/>
            <person name="Kuo R.C."/>
            <person name="LaButti K."/>
            <person name="Lindahl B.D."/>
            <person name="Lindquist E.A."/>
            <person name="Lipzen A."/>
            <person name="Khouja H.R."/>
            <person name="Magnuson J."/>
            <person name="Murat C."/>
            <person name="Ohm R.A."/>
            <person name="Singer S.W."/>
            <person name="Spatafora J.W."/>
            <person name="Wang M."/>
            <person name="Veneault-Fourrey C."/>
            <person name="Henrissat B."/>
            <person name="Grigoriev I.V."/>
            <person name="Martin F.M."/>
            <person name="Perotto S."/>
        </authorList>
    </citation>
    <scope>NUCLEOTIDE SEQUENCE [LARGE SCALE GENOMIC DNA]</scope>
    <source>
        <strain evidence="2 3">ATCC 22711</strain>
    </source>
</reference>
<sequence>MADNPSKSKEQQDRKAKGEVTNNIIDNPEMAALVQETGRSSQRKRKENKEAKEKREKESGSSVP</sequence>
<evidence type="ECO:0000313" key="2">
    <source>
        <dbReference type="EMBL" id="PSS14757.1"/>
    </source>
</evidence>
<dbReference type="GeneID" id="36572291"/>
<name>A0A2T3AXF7_AMORE</name>
<dbReference type="EMBL" id="KZ679013">
    <property type="protein sequence ID" value="PSS14757.1"/>
    <property type="molecule type" value="Genomic_DNA"/>
</dbReference>
<dbReference type="Proteomes" id="UP000241818">
    <property type="component" value="Unassembled WGS sequence"/>
</dbReference>
<gene>
    <name evidence="2" type="ORF">M430DRAFT_20076</name>
</gene>
<protein>
    <submittedName>
        <fullName evidence="2">Uncharacterized protein</fullName>
    </submittedName>
</protein>
<evidence type="ECO:0000256" key="1">
    <source>
        <dbReference type="SAM" id="MobiDB-lite"/>
    </source>
</evidence>
<feature type="compositionally biased region" description="Basic and acidic residues" evidence="1">
    <location>
        <begin position="1"/>
        <end position="18"/>
    </location>
</feature>
<organism evidence="2 3">
    <name type="scientific">Amorphotheca resinae ATCC 22711</name>
    <dbReference type="NCBI Taxonomy" id="857342"/>
    <lineage>
        <taxon>Eukaryota</taxon>
        <taxon>Fungi</taxon>
        <taxon>Dikarya</taxon>
        <taxon>Ascomycota</taxon>
        <taxon>Pezizomycotina</taxon>
        <taxon>Leotiomycetes</taxon>
        <taxon>Helotiales</taxon>
        <taxon>Amorphothecaceae</taxon>
        <taxon>Amorphotheca</taxon>
    </lineage>
</organism>
<feature type="compositionally biased region" description="Basic and acidic residues" evidence="1">
    <location>
        <begin position="47"/>
        <end position="64"/>
    </location>
</feature>